<dbReference type="Gene3D" id="1.25.40.10">
    <property type="entry name" value="Tetratricopeptide repeat domain"/>
    <property type="match status" value="1"/>
</dbReference>
<dbReference type="SMART" id="SM00028">
    <property type="entry name" value="TPR"/>
    <property type="match status" value="5"/>
</dbReference>
<comment type="similarity">
    <text evidence="2 12">Belongs to the kinesin light chain family.</text>
</comment>
<feature type="repeat" description="TPR" evidence="11">
    <location>
        <begin position="507"/>
        <end position="540"/>
    </location>
</feature>
<keyword evidence="8 12" id="KW-0505">Motor protein</keyword>
<evidence type="ECO:0000313" key="16">
    <source>
        <dbReference type="Proteomes" id="UP000719412"/>
    </source>
</evidence>
<evidence type="ECO:0000313" key="15">
    <source>
        <dbReference type="EMBL" id="KAH0818086.1"/>
    </source>
</evidence>
<dbReference type="GO" id="GO:0007018">
    <property type="term" value="P:microtubule-based movement"/>
    <property type="evidence" value="ECO:0007669"/>
    <property type="project" value="TreeGrafter"/>
</dbReference>
<keyword evidence="9 12" id="KW-0206">Cytoskeleton</keyword>
<comment type="subcellular location">
    <subcellularLocation>
        <location evidence="1 12">Cytoplasm</location>
        <location evidence="1 12">Cytoskeleton</location>
    </subcellularLocation>
</comment>
<dbReference type="PROSITE" id="PS50005">
    <property type="entry name" value="TPR"/>
    <property type="match status" value="4"/>
</dbReference>
<evidence type="ECO:0000256" key="1">
    <source>
        <dbReference type="ARBA" id="ARBA00004245"/>
    </source>
</evidence>
<keyword evidence="3 12" id="KW-0963">Cytoplasm</keyword>
<gene>
    <name evidence="15" type="ORF">GEV33_004702</name>
</gene>
<protein>
    <recommendedName>
        <fullName evidence="10 12">Kinesin light chain</fullName>
    </recommendedName>
</protein>
<name>A0A8J6HMR6_TENMO</name>
<keyword evidence="5" id="KW-0677">Repeat</keyword>
<evidence type="ECO:0000256" key="11">
    <source>
        <dbReference type="PROSITE-ProRule" id="PRU00339"/>
    </source>
</evidence>
<dbReference type="GO" id="GO:0019894">
    <property type="term" value="F:kinesin binding"/>
    <property type="evidence" value="ECO:0007669"/>
    <property type="project" value="TreeGrafter"/>
</dbReference>
<feature type="compositionally biased region" description="Basic and acidic residues" evidence="14">
    <location>
        <begin position="639"/>
        <end position="661"/>
    </location>
</feature>
<evidence type="ECO:0000256" key="3">
    <source>
        <dbReference type="ARBA" id="ARBA00022490"/>
    </source>
</evidence>
<sequence>MTAMSQEEIVSAVRTVAQGLEALRSEHAGILHGLHEAPDPVANERAGLVQQSADMIELGLGEAQVRIKFSFFLDGVSISSGEGARRKGWISSIAGSTDESWRGCGMGWGATRKAVTRVGMTTGRAPSKAICLIDDFLKLDRSAKSDVSFILGFGCRLEIVQSWHGAAMHLHISFGGEEVSSSRPRSENRGPSGLRDRYVENSCCVANWNVIMALANHLQLIEAEKQKLRTQVRRLCQENAWLRDELASTQQRLQASEQTVAQLEEEKRHLEFMRSVSKYDQDVNDDNASEHSRSEKPDPVVDLFPDDDNEDRNNMSPTPPNQLQLSQQVNAGYEIPARLRTLHNLVIQYASQGRYEVAVPLCKQALEDLEKTSGHDHPDVATMLNILALVYRDQNKYKEAANLLNDALAIREKTLGENHPAVAATLNNLAVLYGKRGKYKEAEPLCKRALDIREKVLGRDHPDVAKQLNNLALLCQNQGKYEEVEKYYQRALEIYEKRLGPDDPNVSKTMNNLASCYLKQGKYKEAEVLYKQILNRAHEREFGTIDGDNKPIWQVAEEREENKAKNRENAPYGEYGGWHKAAKVDSPTVTTTLKNLGALYRRQGKYEAAETLEDCALRSRKEQALDIVKHSKMANILGDMDRRKTGSVKDKTSRRGSRESLEMSYDGDEPNTARTPDMEKGGLKTKLFNALGINSPVNKPPSS</sequence>
<feature type="region of interest" description="Disordered" evidence="14">
    <location>
        <begin position="274"/>
        <end position="324"/>
    </location>
</feature>
<dbReference type="FunFam" id="1.25.40.10:FF:000003">
    <property type="entry name" value="kinesin light chain isoform X1"/>
    <property type="match status" value="1"/>
</dbReference>
<feature type="repeat" description="TPR" evidence="11">
    <location>
        <begin position="465"/>
        <end position="498"/>
    </location>
</feature>
<evidence type="ECO:0000256" key="9">
    <source>
        <dbReference type="ARBA" id="ARBA00023212"/>
    </source>
</evidence>
<feature type="region of interest" description="Disordered" evidence="14">
    <location>
        <begin position="638"/>
        <end position="703"/>
    </location>
</feature>
<dbReference type="Pfam" id="PF13424">
    <property type="entry name" value="TPR_12"/>
    <property type="match status" value="2"/>
</dbReference>
<feature type="compositionally biased region" description="Basic and acidic residues" evidence="14">
    <location>
        <begin position="288"/>
        <end position="299"/>
    </location>
</feature>
<dbReference type="Proteomes" id="UP000719412">
    <property type="component" value="Unassembled WGS sequence"/>
</dbReference>
<dbReference type="GO" id="GO:0005737">
    <property type="term" value="C:cytoplasm"/>
    <property type="evidence" value="ECO:0007669"/>
    <property type="project" value="TreeGrafter"/>
</dbReference>
<keyword evidence="7 13" id="KW-0175">Coiled coil</keyword>
<keyword evidence="6 11" id="KW-0802">TPR repeat</keyword>
<dbReference type="SUPFAM" id="SSF48452">
    <property type="entry name" value="TPR-like"/>
    <property type="match status" value="2"/>
</dbReference>
<evidence type="ECO:0000256" key="13">
    <source>
        <dbReference type="SAM" id="Coils"/>
    </source>
</evidence>
<evidence type="ECO:0000256" key="7">
    <source>
        <dbReference type="ARBA" id="ARBA00023054"/>
    </source>
</evidence>
<evidence type="ECO:0000256" key="12">
    <source>
        <dbReference type="RuleBase" id="RU367020"/>
    </source>
</evidence>
<evidence type="ECO:0000256" key="6">
    <source>
        <dbReference type="ARBA" id="ARBA00022803"/>
    </source>
</evidence>
<organism evidence="15 16">
    <name type="scientific">Tenebrio molitor</name>
    <name type="common">Yellow mealworm beetle</name>
    <dbReference type="NCBI Taxonomy" id="7067"/>
    <lineage>
        <taxon>Eukaryota</taxon>
        <taxon>Metazoa</taxon>
        <taxon>Ecdysozoa</taxon>
        <taxon>Arthropoda</taxon>
        <taxon>Hexapoda</taxon>
        <taxon>Insecta</taxon>
        <taxon>Pterygota</taxon>
        <taxon>Neoptera</taxon>
        <taxon>Endopterygota</taxon>
        <taxon>Coleoptera</taxon>
        <taxon>Polyphaga</taxon>
        <taxon>Cucujiformia</taxon>
        <taxon>Tenebrionidae</taxon>
        <taxon>Tenebrio</taxon>
    </lineage>
</organism>
<comment type="subunit">
    <text evidence="12">Oligomeric complex composed of two heavy chains and two light chains.</text>
</comment>
<dbReference type="InterPro" id="IPR011990">
    <property type="entry name" value="TPR-like_helical_dom_sf"/>
</dbReference>
<proteinExistence type="inferred from homology"/>
<dbReference type="GO" id="GO:0005871">
    <property type="term" value="C:kinesin complex"/>
    <property type="evidence" value="ECO:0007669"/>
    <property type="project" value="UniProtKB-UniRule"/>
</dbReference>
<keyword evidence="16" id="KW-1185">Reference proteome</keyword>
<evidence type="ECO:0000256" key="10">
    <source>
        <dbReference type="ARBA" id="ARBA00067974"/>
    </source>
</evidence>
<comment type="function">
    <text evidence="12">Kinesin is a microtubule-associated force-producing protein that play a role in organelle transport.</text>
</comment>
<keyword evidence="4 12" id="KW-0493">Microtubule</keyword>
<evidence type="ECO:0000256" key="8">
    <source>
        <dbReference type="ARBA" id="ARBA00023175"/>
    </source>
</evidence>
<dbReference type="GO" id="GO:0005874">
    <property type="term" value="C:microtubule"/>
    <property type="evidence" value="ECO:0007669"/>
    <property type="project" value="UniProtKB-UniRule"/>
</dbReference>
<dbReference type="InterPro" id="IPR002151">
    <property type="entry name" value="Kinesin_light"/>
</dbReference>
<dbReference type="InterPro" id="IPR019734">
    <property type="entry name" value="TPR_rpt"/>
</dbReference>
<dbReference type="PRINTS" id="PR00381">
    <property type="entry name" value="KINESINLIGHT"/>
</dbReference>
<comment type="caution">
    <text evidence="15">The sequence shown here is derived from an EMBL/GenBank/DDBJ whole genome shotgun (WGS) entry which is preliminary data.</text>
</comment>
<evidence type="ECO:0000256" key="4">
    <source>
        <dbReference type="ARBA" id="ARBA00022701"/>
    </source>
</evidence>
<feature type="repeat" description="TPR" evidence="11">
    <location>
        <begin position="381"/>
        <end position="414"/>
    </location>
</feature>
<evidence type="ECO:0000256" key="14">
    <source>
        <dbReference type="SAM" id="MobiDB-lite"/>
    </source>
</evidence>
<feature type="repeat" description="TPR" evidence="11">
    <location>
        <begin position="423"/>
        <end position="456"/>
    </location>
</feature>
<dbReference type="PANTHER" id="PTHR45783">
    <property type="entry name" value="KINESIN LIGHT CHAIN"/>
    <property type="match status" value="1"/>
</dbReference>
<evidence type="ECO:0000256" key="2">
    <source>
        <dbReference type="ARBA" id="ARBA00009622"/>
    </source>
</evidence>
<dbReference type="PANTHER" id="PTHR45783:SF3">
    <property type="entry name" value="KINESIN LIGHT CHAIN"/>
    <property type="match status" value="1"/>
</dbReference>
<accession>A0A8J6HMR6</accession>
<evidence type="ECO:0000256" key="5">
    <source>
        <dbReference type="ARBA" id="ARBA00022737"/>
    </source>
</evidence>
<dbReference type="AlphaFoldDB" id="A0A8J6HMR6"/>
<dbReference type="Pfam" id="PF13374">
    <property type="entry name" value="TPR_10"/>
    <property type="match status" value="2"/>
</dbReference>
<feature type="coiled-coil region" evidence="13">
    <location>
        <begin position="211"/>
        <end position="273"/>
    </location>
</feature>
<reference evidence="15" key="2">
    <citation type="submission" date="2021-08" db="EMBL/GenBank/DDBJ databases">
        <authorList>
            <person name="Eriksson T."/>
        </authorList>
    </citation>
    <scope>NUCLEOTIDE SEQUENCE</scope>
    <source>
        <strain evidence="15">Stoneville</strain>
        <tissue evidence="15">Whole head</tissue>
    </source>
</reference>
<reference evidence="15" key="1">
    <citation type="journal article" date="2020" name="J Insects Food Feed">
        <title>The yellow mealworm (Tenebrio molitor) genome: a resource for the emerging insects as food and feed industry.</title>
        <authorList>
            <person name="Eriksson T."/>
            <person name="Andere A."/>
            <person name="Kelstrup H."/>
            <person name="Emery V."/>
            <person name="Picard C."/>
        </authorList>
    </citation>
    <scope>NUCLEOTIDE SEQUENCE</scope>
    <source>
        <strain evidence="15">Stoneville</strain>
        <tissue evidence="15">Whole head</tissue>
    </source>
</reference>
<dbReference type="EMBL" id="JABDTM020018367">
    <property type="protein sequence ID" value="KAH0818086.1"/>
    <property type="molecule type" value="Genomic_DNA"/>
</dbReference>